<accession>A0ABQ6B0W9</accession>
<comment type="caution">
    <text evidence="2">The sequence shown here is derived from an EMBL/GenBank/DDBJ whole genome shotgun (WGS) entry which is preliminary data.</text>
</comment>
<dbReference type="InterPro" id="IPR025351">
    <property type="entry name" value="Pvc16_N"/>
</dbReference>
<gene>
    <name evidence="2" type="ORF">GCM10007857_46620</name>
</gene>
<evidence type="ECO:0000259" key="1">
    <source>
        <dbReference type="Pfam" id="PF14065"/>
    </source>
</evidence>
<name>A0ABQ6B0W9_9BRAD</name>
<reference evidence="3" key="1">
    <citation type="journal article" date="2019" name="Int. J. Syst. Evol. Microbiol.">
        <title>The Global Catalogue of Microorganisms (GCM) 10K type strain sequencing project: providing services to taxonomists for standard genome sequencing and annotation.</title>
        <authorList>
            <consortium name="The Broad Institute Genomics Platform"/>
            <consortium name="The Broad Institute Genome Sequencing Center for Infectious Disease"/>
            <person name="Wu L."/>
            <person name="Ma J."/>
        </authorList>
    </citation>
    <scope>NUCLEOTIDE SEQUENCE [LARGE SCALE GENOMIC DNA]</scope>
    <source>
        <strain evidence="3">NBRC 102520</strain>
    </source>
</reference>
<feature type="domain" description="Pvc16 N-terminal" evidence="1">
    <location>
        <begin position="14"/>
        <end position="174"/>
    </location>
</feature>
<dbReference type="Proteomes" id="UP001156905">
    <property type="component" value="Unassembled WGS sequence"/>
</dbReference>
<evidence type="ECO:0000313" key="3">
    <source>
        <dbReference type="Proteomes" id="UP001156905"/>
    </source>
</evidence>
<keyword evidence="3" id="KW-1185">Reference proteome</keyword>
<dbReference type="RefSeq" id="WP_284269062.1">
    <property type="nucleotide sequence ID" value="NZ_BSOW01000016.1"/>
</dbReference>
<protein>
    <recommendedName>
        <fullName evidence="1">Pvc16 N-terminal domain-containing protein</fullName>
    </recommendedName>
</protein>
<sequence length="382" mass="40360">MPLVDSQGAIGAVSGLLQEQISARLSSMAVSVGRPEEAAKSNGPRLNLFLYRIGFDASLRNLPLDPGQQPPIWLVLYYLLTAFDGQKESDSTDAHTLFGRGILALQELNFLRPTTKELAQNPESLKITFDEADVELLSKLMQGSDEKYRVSAAFQIRPVMIMGDQPSSYAPLVKTVGPPLPNPPPYDQTGVWVLPNLGPRLETIVPARTTLPVTLTLDGNDLGEVDQVQVGPLTLAASPAPGGDVTATISAAATLSAGAYPVIVSRPFASHTISSNVLLLHVLPELATATPSGLTAVSASDPRLFGHLSLTGTRLGGPGDSIFIAFFGDGDSATMFEAPGTATQDALDIDVPIAKALDPGTYRIILRVNGEQADDAIAVNWS</sequence>
<dbReference type="Pfam" id="PF14065">
    <property type="entry name" value="Pvc16_N"/>
    <property type="match status" value="1"/>
</dbReference>
<evidence type="ECO:0000313" key="2">
    <source>
        <dbReference type="EMBL" id="GLR87950.1"/>
    </source>
</evidence>
<dbReference type="EMBL" id="BSOW01000016">
    <property type="protein sequence ID" value="GLR87950.1"/>
    <property type="molecule type" value="Genomic_DNA"/>
</dbReference>
<proteinExistence type="predicted"/>
<organism evidence="2 3">
    <name type="scientific">Bradyrhizobium iriomotense</name>
    <dbReference type="NCBI Taxonomy" id="441950"/>
    <lineage>
        <taxon>Bacteria</taxon>
        <taxon>Pseudomonadati</taxon>
        <taxon>Pseudomonadota</taxon>
        <taxon>Alphaproteobacteria</taxon>
        <taxon>Hyphomicrobiales</taxon>
        <taxon>Nitrobacteraceae</taxon>
        <taxon>Bradyrhizobium</taxon>
    </lineage>
</organism>